<evidence type="ECO:0000256" key="16">
    <source>
        <dbReference type="ARBA" id="ARBA00049428"/>
    </source>
</evidence>
<evidence type="ECO:0008006" key="20">
    <source>
        <dbReference type="Google" id="ProtNLM"/>
    </source>
</evidence>
<comment type="catalytic activity">
    <reaction evidence="9">
        <text>9-hexadecanoyloxy-octadecanoate + H2O = 9-hydroxy-octadecanoate + hexadecanoate + H(+)</text>
        <dbReference type="Rhea" id="RHEA:52052"/>
        <dbReference type="ChEBI" id="CHEBI:7896"/>
        <dbReference type="ChEBI" id="CHEBI:15377"/>
        <dbReference type="ChEBI" id="CHEBI:15378"/>
        <dbReference type="ChEBI" id="CHEBI:83670"/>
        <dbReference type="ChEBI" id="CHEBI:136286"/>
    </reaction>
    <physiologicalReaction direction="left-to-right" evidence="9">
        <dbReference type="Rhea" id="RHEA:52053"/>
    </physiologicalReaction>
</comment>
<dbReference type="OrthoDB" id="1898221at2759"/>
<comment type="catalytic activity">
    <reaction evidence="16">
        <text>12-(9Z-hexadecenoyloxy)-octadecanoate + H2O = 12-hydroxyoctadecanoate + (9Z)-hexadecenoate + H(+)</text>
        <dbReference type="Rhea" id="RHEA:52072"/>
        <dbReference type="ChEBI" id="CHEBI:15377"/>
        <dbReference type="ChEBI" id="CHEBI:15378"/>
        <dbReference type="ChEBI" id="CHEBI:32372"/>
        <dbReference type="ChEBI" id="CHEBI:84201"/>
        <dbReference type="ChEBI" id="CHEBI:136312"/>
    </reaction>
    <physiologicalReaction direction="left-to-right" evidence="16">
        <dbReference type="Rhea" id="RHEA:52073"/>
    </physiologicalReaction>
</comment>
<evidence type="ECO:0000256" key="5">
    <source>
        <dbReference type="ARBA" id="ARBA00022989"/>
    </source>
</evidence>
<evidence type="ECO:0000256" key="13">
    <source>
        <dbReference type="ARBA" id="ARBA00049221"/>
    </source>
</evidence>
<dbReference type="KEGG" id="dan:6507185"/>
<dbReference type="AlphaFoldDB" id="B3M3Z8"/>
<comment type="catalytic activity">
    <reaction evidence="10">
        <text>12-octadecanoyloxy-octadecanoate + H2O = 12-hydroxyoctadecanoate + octadecanoate + H(+)</text>
        <dbReference type="Rhea" id="RHEA:52080"/>
        <dbReference type="ChEBI" id="CHEBI:15377"/>
        <dbReference type="ChEBI" id="CHEBI:15378"/>
        <dbReference type="ChEBI" id="CHEBI:25629"/>
        <dbReference type="ChEBI" id="CHEBI:84201"/>
        <dbReference type="ChEBI" id="CHEBI:136330"/>
    </reaction>
    <physiologicalReaction direction="left-to-right" evidence="10">
        <dbReference type="Rhea" id="RHEA:52081"/>
    </physiologicalReaction>
</comment>
<comment type="similarity">
    <text evidence="3">Belongs to the AIG1 family.</text>
</comment>
<comment type="catalytic activity">
    <reaction evidence="15">
        <text>13-(9Z-hexadecenoyloxy)-octadecanoate + H2O = 13-hydroxy-octadecanoate + (9Z)-hexadecenoate + H(+)</text>
        <dbReference type="Rhea" id="RHEA:52076"/>
        <dbReference type="ChEBI" id="CHEBI:15377"/>
        <dbReference type="ChEBI" id="CHEBI:15378"/>
        <dbReference type="ChEBI" id="CHEBI:32372"/>
        <dbReference type="ChEBI" id="CHEBI:136304"/>
        <dbReference type="ChEBI" id="CHEBI:136315"/>
    </reaction>
    <physiologicalReaction direction="left-to-right" evidence="15">
        <dbReference type="Rhea" id="RHEA:52077"/>
    </physiologicalReaction>
</comment>
<evidence type="ECO:0000256" key="4">
    <source>
        <dbReference type="ARBA" id="ARBA00022692"/>
    </source>
</evidence>
<keyword evidence="19" id="KW-1185">Reference proteome</keyword>
<evidence type="ECO:0000256" key="7">
    <source>
        <dbReference type="ARBA" id="ARBA00047368"/>
    </source>
</evidence>
<organism evidence="18 19">
    <name type="scientific">Drosophila ananassae</name>
    <name type="common">Fruit fly</name>
    <dbReference type="NCBI Taxonomy" id="7217"/>
    <lineage>
        <taxon>Eukaryota</taxon>
        <taxon>Metazoa</taxon>
        <taxon>Ecdysozoa</taxon>
        <taxon>Arthropoda</taxon>
        <taxon>Hexapoda</taxon>
        <taxon>Insecta</taxon>
        <taxon>Pterygota</taxon>
        <taxon>Neoptera</taxon>
        <taxon>Endopterygota</taxon>
        <taxon>Diptera</taxon>
        <taxon>Brachycera</taxon>
        <taxon>Muscomorpha</taxon>
        <taxon>Ephydroidea</taxon>
        <taxon>Drosophilidae</taxon>
        <taxon>Drosophila</taxon>
        <taxon>Sophophora</taxon>
    </lineage>
</organism>
<evidence type="ECO:0000256" key="14">
    <source>
        <dbReference type="ARBA" id="ARBA00049296"/>
    </source>
</evidence>
<evidence type="ECO:0000256" key="8">
    <source>
        <dbReference type="ARBA" id="ARBA00047427"/>
    </source>
</evidence>
<feature type="transmembrane region" description="Helical" evidence="17">
    <location>
        <begin position="90"/>
        <end position="110"/>
    </location>
</feature>
<comment type="catalytic activity">
    <reaction evidence="11">
        <text>12-(9Z-octadecenoyloxy)-octadecanoate + H2O = 12-hydroxyoctadecanoate + (9Z)-octadecenoate + H(+)</text>
        <dbReference type="Rhea" id="RHEA:52060"/>
        <dbReference type="ChEBI" id="CHEBI:15377"/>
        <dbReference type="ChEBI" id="CHEBI:15378"/>
        <dbReference type="ChEBI" id="CHEBI:30823"/>
        <dbReference type="ChEBI" id="CHEBI:84201"/>
        <dbReference type="ChEBI" id="CHEBI:136302"/>
    </reaction>
    <physiologicalReaction direction="left-to-right" evidence="11">
        <dbReference type="Rhea" id="RHEA:52061"/>
    </physiologicalReaction>
</comment>
<feature type="transmembrane region" description="Helical" evidence="17">
    <location>
        <begin position="57"/>
        <end position="78"/>
    </location>
</feature>
<keyword evidence="4 17" id="KW-0812">Transmembrane</keyword>
<feature type="transmembrane region" description="Helical" evidence="17">
    <location>
        <begin position="12"/>
        <end position="31"/>
    </location>
</feature>
<name>B3M3Z8_DROAN</name>
<feature type="transmembrane region" description="Helical" evidence="17">
    <location>
        <begin position="161"/>
        <end position="179"/>
    </location>
</feature>
<comment type="catalytic activity">
    <reaction evidence="13">
        <text>9-octadecanoyloxy-octadecanoate + H2O = 9-hydroxy-octadecanoate + octadecanoate + H(+)</text>
        <dbReference type="Rhea" id="RHEA:52096"/>
        <dbReference type="ChEBI" id="CHEBI:15377"/>
        <dbReference type="ChEBI" id="CHEBI:15378"/>
        <dbReference type="ChEBI" id="CHEBI:25629"/>
        <dbReference type="ChEBI" id="CHEBI:136286"/>
        <dbReference type="ChEBI" id="CHEBI:136373"/>
    </reaction>
    <physiologicalReaction direction="left-to-right" evidence="13">
        <dbReference type="Rhea" id="RHEA:52097"/>
    </physiologicalReaction>
</comment>
<gene>
    <name evidence="18" type="primary">Dana\GF24553</name>
    <name evidence="18" type="synonym">dana_GLEANR_9268</name>
    <name evidence="18" type="ORF">GF24553</name>
</gene>
<evidence type="ECO:0000256" key="12">
    <source>
        <dbReference type="ARBA" id="ARBA00048800"/>
    </source>
</evidence>
<evidence type="ECO:0000313" key="19">
    <source>
        <dbReference type="Proteomes" id="UP000007801"/>
    </source>
</evidence>
<proteinExistence type="inferred from homology"/>
<evidence type="ECO:0000256" key="3">
    <source>
        <dbReference type="ARBA" id="ARBA00009300"/>
    </source>
</evidence>
<dbReference type="PANTHER" id="PTHR10989">
    <property type="entry name" value="ANDROGEN-INDUCED PROTEIN 1-RELATED"/>
    <property type="match status" value="1"/>
</dbReference>
<comment type="catalytic activity">
    <reaction evidence="1">
        <text>9-(9Z-hexadecenoyloxy)-octadecanoate + H2O = (9Z)-hexadecenoate + 9-hydroxy-octadecanoate + H(+)</text>
        <dbReference type="Rhea" id="RHEA:52068"/>
        <dbReference type="ChEBI" id="CHEBI:15377"/>
        <dbReference type="ChEBI" id="CHEBI:15378"/>
        <dbReference type="ChEBI" id="CHEBI:32372"/>
        <dbReference type="ChEBI" id="CHEBI:136286"/>
        <dbReference type="ChEBI" id="CHEBI:136309"/>
    </reaction>
    <physiologicalReaction direction="left-to-right" evidence="1">
        <dbReference type="Rhea" id="RHEA:52069"/>
    </physiologicalReaction>
</comment>
<evidence type="ECO:0000256" key="10">
    <source>
        <dbReference type="ARBA" id="ARBA00048680"/>
    </source>
</evidence>
<comment type="subcellular location">
    <subcellularLocation>
        <location evidence="2">Endomembrane system</location>
        <topology evidence="2">Multi-pass membrane protein</topology>
    </subcellularLocation>
</comment>
<dbReference type="Proteomes" id="UP000007801">
    <property type="component" value="Unassembled WGS sequence"/>
</dbReference>
<dbReference type="EMBL" id="CH902618">
    <property type="protein sequence ID" value="EDV39332.2"/>
    <property type="molecule type" value="Genomic_DNA"/>
</dbReference>
<evidence type="ECO:0000256" key="1">
    <source>
        <dbReference type="ARBA" id="ARBA00000923"/>
    </source>
</evidence>
<dbReference type="FunCoup" id="B3M3Z8">
    <property type="interactions" value="50"/>
</dbReference>
<keyword evidence="5 17" id="KW-1133">Transmembrane helix</keyword>
<dbReference type="InParanoid" id="B3M3Z8"/>
<dbReference type="PANTHER" id="PTHR10989:SF16">
    <property type="entry name" value="AT02829P-RELATED"/>
    <property type="match status" value="1"/>
</dbReference>
<feature type="transmembrane region" description="Helical" evidence="17">
    <location>
        <begin position="130"/>
        <end position="149"/>
    </location>
</feature>
<dbReference type="eggNOG" id="KOG3989">
    <property type="taxonomic scope" value="Eukaryota"/>
</dbReference>
<keyword evidence="6 17" id="KW-0472">Membrane</keyword>
<comment type="catalytic activity">
    <reaction evidence="12">
        <text>9-(9Z-octadecenoyloxy)-octadecanoate + H2O = 9-hydroxy-octadecanoate + (9Z)-octadecenoate + H(+)</text>
        <dbReference type="Rhea" id="RHEA:52048"/>
        <dbReference type="ChEBI" id="CHEBI:15377"/>
        <dbReference type="ChEBI" id="CHEBI:15378"/>
        <dbReference type="ChEBI" id="CHEBI:30823"/>
        <dbReference type="ChEBI" id="CHEBI:136282"/>
        <dbReference type="ChEBI" id="CHEBI:136286"/>
    </reaction>
    <physiologicalReaction direction="left-to-right" evidence="12">
        <dbReference type="Rhea" id="RHEA:52049"/>
    </physiologicalReaction>
</comment>
<feature type="transmembrane region" description="Helical" evidence="17">
    <location>
        <begin position="199"/>
        <end position="216"/>
    </location>
</feature>
<dbReference type="InterPro" id="IPR006838">
    <property type="entry name" value="ADTRP_AIG1"/>
</dbReference>
<sequence length="237" mass="27483">MERRNWGGGAQTARLLLHLAATAHLGYAIYYDYRYAQLPQLAVDLRLEPPIGGKFKYMTFLGGLMQLGYYSLAVIYDITRDRTLRQLRDYILASFVVPLSLTVSLTFWTLYAIDREAIYPGVLDLVYPRWLNHAMHTFVVVYAILELCITRHRYPDRIRGFGGLSAFMAGYLTWVHVVWSKTGIWVYPFLGALSWPLRLVFFILVITLGFLYYILGETMNSIRWARSSVERRWSGSE</sequence>
<accession>B3M3Z8</accession>
<evidence type="ECO:0000313" key="18">
    <source>
        <dbReference type="EMBL" id="EDV39332.2"/>
    </source>
</evidence>
<comment type="catalytic activity">
    <reaction evidence="7">
        <text>12-hexadecanoyloxy-octadecanoate + H2O = 12-hydroxyoctadecanoate + hexadecanoate + H(+)</text>
        <dbReference type="Rhea" id="RHEA:52056"/>
        <dbReference type="ChEBI" id="CHEBI:7896"/>
        <dbReference type="ChEBI" id="CHEBI:15377"/>
        <dbReference type="ChEBI" id="CHEBI:15378"/>
        <dbReference type="ChEBI" id="CHEBI:83677"/>
        <dbReference type="ChEBI" id="CHEBI:84201"/>
    </reaction>
    <physiologicalReaction direction="left-to-right" evidence="7">
        <dbReference type="Rhea" id="RHEA:52057"/>
    </physiologicalReaction>
</comment>
<dbReference type="HOGENOM" id="CLU_073346_2_0_1"/>
<dbReference type="GeneID" id="6507185"/>
<dbReference type="Pfam" id="PF04750">
    <property type="entry name" value="Far-17a_AIG1"/>
    <property type="match status" value="1"/>
</dbReference>
<comment type="catalytic activity">
    <reaction evidence="8">
        <text>13-octadecanoyloxy-octadecanoate + H2O = 13-hydroxy-octadecanoate + octadecanoate + H(+)</text>
        <dbReference type="Rhea" id="RHEA:52084"/>
        <dbReference type="ChEBI" id="CHEBI:15377"/>
        <dbReference type="ChEBI" id="CHEBI:15378"/>
        <dbReference type="ChEBI" id="CHEBI:25629"/>
        <dbReference type="ChEBI" id="CHEBI:136304"/>
        <dbReference type="ChEBI" id="CHEBI:136335"/>
    </reaction>
    <physiologicalReaction direction="left-to-right" evidence="8">
        <dbReference type="Rhea" id="RHEA:52085"/>
    </physiologicalReaction>
</comment>
<comment type="catalytic activity">
    <reaction evidence="14">
        <text>13-(9Z-octadecenoyloxy)-octadecanoate + H2O = 13-hydroxy-octadecanoate + (9Z)-octadecenoate + H(+)</text>
        <dbReference type="Rhea" id="RHEA:52064"/>
        <dbReference type="ChEBI" id="CHEBI:15377"/>
        <dbReference type="ChEBI" id="CHEBI:15378"/>
        <dbReference type="ChEBI" id="CHEBI:30823"/>
        <dbReference type="ChEBI" id="CHEBI:136303"/>
        <dbReference type="ChEBI" id="CHEBI:136304"/>
    </reaction>
    <physiologicalReaction direction="left-to-right" evidence="14">
        <dbReference type="Rhea" id="RHEA:52065"/>
    </physiologicalReaction>
</comment>
<dbReference type="GO" id="GO:0016020">
    <property type="term" value="C:membrane"/>
    <property type="evidence" value="ECO:0007669"/>
    <property type="project" value="InterPro"/>
</dbReference>
<evidence type="ECO:0000256" key="15">
    <source>
        <dbReference type="ARBA" id="ARBA00049322"/>
    </source>
</evidence>
<evidence type="ECO:0000256" key="2">
    <source>
        <dbReference type="ARBA" id="ARBA00004127"/>
    </source>
</evidence>
<evidence type="ECO:0000256" key="17">
    <source>
        <dbReference type="SAM" id="Phobius"/>
    </source>
</evidence>
<evidence type="ECO:0000256" key="9">
    <source>
        <dbReference type="ARBA" id="ARBA00047863"/>
    </source>
</evidence>
<protein>
    <recommendedName>
        <fullName evidence="20">Androgen-induced gene 1 protein</fullName>
    </recommendedName>
</protein>
<dbReference type="GO" id="GO:0012505">
    <property type="term" value="C:endomembrane system"/>
    <property type="evidence" value="ECO:0007669"/>
    <property type="project" value="UniProtKB-SubCell"/>
</dbReference>
<reference evidence="18 19" key="1">
    <citation type="journal article" date="2007" name="Nature">
        <title>Evolution of genes and genomes on the Drosophila phylogeny.</title>
        <authorList>
            <consortium name="Drosophila 12 Genomes Consortium"/>
            <person name="Clark A.G."/>
            <person name="Eisen M.B."/>
            <person name="Smith D.R."/>
            <person name="Bergman C.M."/>
            <person name="Oliver B."/>
            <person name="Markow T.A."/>
            <person name="Kaufman T.C."/>
            <person name="Kellis M."/>
            <person name="Gelbart W."/>
            <person name="Iyer V.N."/>
            <person name="Pollard D.A."/>
            <person name="Sackton T.B."/>
            <person name="Larracuente A.M."/>
            <person name="Singh N.D."/>
            <person name="Abad J.P."/>
            <person name="Abt D.N."/>
            <person name="Adryan B."/>
            <person name="Aguade M."/>
            <person name="Akashi H."/>
            <person name="Anderson W.W."/>
            <person name="Aquadro C.F."/>
            <person name="Ardell D.H."/>
            <person name="Arguello R."/>
            <person name="Artieri C.G."/>
            <person name="Barbash D.A."/>
            <person name="Barker D."/>
            <person name="Barsanti P."/>
            <person name="Batterham P."/>
            <person name="Batzoglou S."/>
            <person name="Begun D."/>
            <person name="Bhutkar A."/>
            <person name="Blanco E."/>
            <person name="Bosak S.A."/>
            <person name="Bradley R.K."/>
            <person name="Brand A.D."/>
            <person name="Brent M.R."/>
            <person name="Brooks A.N."/>
            <person name="Brown R.H."/>
            <person name="Butlin R.K."/>
            <person name="Caggese C."/>
            <person name="Calvi B.R."/>
            <person name="Bernardo de Carvalho A."/>
            <person name="Caspi A."/>
            <person name="Castrezana S."/>
            <person name="Celniker S.E."/>
            <person name="Chang J.L."/>
            <person name="Chapple C."/>
            <person name="Chatterji S."/>
            <person name="Chinwalla A."/>
            <person name="Civetta A."/>
            <person name="Clifton S.W."/>
            <person name="Comeron J.M."/>
            <person name="Costello J.C."/>
            <person name="Coyne J.A."/>
            <person name="Daub J."/>
            <person name="David R.G."/>
            <person name="Delcher A.L."/>
            <person name="Delehaunty K."/>
            <person name="Do C.B."/>
            <person name="Ebling H."/>
            <person name="Edwards K."/>
            <person name="Eickbush T."/>
            <person name="Evans J.D."/>
            <person name="Filipski A."/>
            <person name="Findeiss S."/>
            <person name="Freyhult E."/>
            <person name="Fulton L."/>
            <person name="Fulton R."/>
            <person name="Garcia A.C."/>
            <person name="Gardiner A."/>
            <person name="Garfield D.A."/>
            <person name="Garvin B.E."/>
            <person name="Gibson G."/>
            <person name="Gilbert D."/>
            <person name="Gnerre S."/>
            <person name="Godfrey J."/>
            <person name="Good R."/>
            <person name="Gotea V."/>
            <person name="Gravely B."/>
            <person name="Greenberg A.J."/>
            <person name="Griffiths-Jones S."/>
            <person name="Gross S."/>
            <person name="Guigo R."/>
            <person name="Gustafson E.A."/>
            <person name="Haerty W."/>
            <person name="Hahn M.W."/>
            <person name="Halligan D.L."/>
            <person name="Halpern A.L."/>
            <person name="Halter G.M."/>
            <person name="Han M.V."/>
            <person name="Heger A."/>
            <person name="Hillier L."/>
            <person name="Hinrichs A.S."/>
            <person name="Holmes I."/>
            <person name="Hoskins R.A."/>
            <person name="Hubisz M.J."/>
            <person name="Hultmark D."/>
            <person name="Huntley M.A."/>
            <person name="Jaffe D.B."/>
            <person name="Jagadeeshan S."/>
            <person name="Jeck W.R."/>
            <person name="Johnson J."/>
            <person name="Jones C.D."/>
            <person name="Jordan W.C."/>
            <person name="Karpen G.H."/>
            <person name="Kataoka E."/>
            <person name="Keightley P.D."/>
            <person name="Kheradpour P."/>
            <person name="Kirkness E.F."/>
            <person name="Koerich L.B."/>
            <person name="Kristiansen K."/>
            <person name="Kudrna D."/>
            <person name="Kulathinal R.J."/>
            <person name="Kumar S."/>
            <person name="Kwok R."/>
            <person name="Lander E."/>
            <person name="Langley C.H."/>
            <person name="Lapoint R."/>
            <person name="Lazzaro B.P."/>
            <person name="Lee S.J."/>
            <person name="Levesque L."/>
            <person name="Li R."/>
            <person name="Lin C.F."/>
            <person name="Lin M.F."/>
            <person name="Lindblad-Toh K."/>
            <person name="Llopart A."/>
            <person name="Long M."/>
            <person name="Low L."/>
            <person name="Lozovsky E."/>
            <person name="Lu J."/>
            <person name="Luo M."/>
            <person name="Machado C.A."/>
            <person name="Makalowski W."/>
            <person name="Marzo M."/>
            <person name="Matsuda M."/>
            <person name="Matzkin L."/>
            <person name="McAllister B."/>
            <person name="McBride C.S."/>
            <person name="McKernan B."/>
            <person name="McKernan K."/>
            <person name="Mendez-Lago M."/>
            <person name="Minx P."/>
            <person name="Mollenhauer M.U."/>
            <person name="Montooth K."/>
            <person name="Mount S.M."/>
            <person name="Mu X."/>
            <person name="Myers E."/>
            <person name="Negre B."/>
            <person name="Newfeld S."/>
            <person name="Nielsen R."/>
            <person name="Noor M.A."/>
            <person name="O'Grady P."/>
            <person name="Pachter L."/>
            <person name="Papaceit M."/>
            <person name="Parisi M.J."/>
            <person name="Parisi M."/>
            <person name="Parts L."/>
            <person name="Pedersen J.S."/>
            <person name="Pesole G."/>
            <person name="Phillippy A.M."/>
            <person name="Ponting C.P."/>
            <person name="Pop M."/>
            <person name="Porcelli D."/>
            <person name="Powell J.R."/>
            <person name="Prohaska S."/>
            <person name="Pruitt K."/>
            <person name="Puig M."/>
            <person name="Quesneville H."/>
            <person name="Ram K.R."/>
            <person name="Rand D."/>
            <person name="Rasmussen M.D."/>
            <person name="Reed L.K."/>
            <person name="Reenan R."/>
            <person name="Reily A."/>
            <person name="Remington K.A."/>
            <person name="Rieger T.T."/>
            <person name="Ritchie M.G."/>
            <person name="Robin C."/>
            <person name="Rogers Y.H."/>
            <person name="Rohde C."/>
            <person name="Rozas J."/>
            <person name="Rubenfield M.J."/>
            <person name="Ruiz A."/>
            <person name="Russo S."/>
            <person name="Salzberg S.L."/>
            <person name="Sanchez-Gracia A."/>
            <person name="Saranga D.J."/>
            <person name="Sato H."/>
            <person name="Schaeffer S.W."/>
            <person name="Schatz M.C."/>
            <person name="Schlenke T."/>
            <person name="Schwartz R."/>
            <person name="Segarra C."/>
            <person name="Singh R.S."/>
            <person name="Sirot L."/>
            <person name="Sirota M."/>
            <person name="Sisneros N.B."/>
            <person name="Smith C.D."/>
            <person name="Smith T.F."/>
            <person name="Spieth J."/>
            <person name="Stage D.E."/>
            <person name="Stark A."/>
            <person name="Stephan W."/>
            <person name="Strausberg R.L."/>
            <person name="Strempel S."/>
            <person name="Sturgill D."/>
            <person name="Sutton G."/>
            <person name="Sutton G.G."/>
            <person name="Tao W."/>
            <person name="Teichmann S."/>
            <person name="Tobari Y.N."/>
            <person name="Tomimura Y."/>
            <person name="Tsolas J.M."/>
            <person name="Valente V.L."/>
            <person name="Venter E."/>
            <person name="Venter J.C."/>
            <person name="Vicario S."/>
            <person name="Vieira F.G."/>
            <person name="Vilella A.J."/>
            <person name="Villasante A."/>
            <person name="Walenz B."/>
            <person name="Wang J."/>
            <person name="Wasserman M."/>
            <person name="Watts T."/>
            <person name="Wilson D."/>
            <person name="Wilson R.K."/>
            <person name="Wing R.A."/>
            <person name="Wolfner M.F."/>
            <person name="Wong A."/>
            <person name="Wong G.K."/>
            <person name="Wu C.I."/>
            <person name="Wu G."/>
            <person name="Yamamoto D."/>
            <person name="Yang H.P."/>
            <person name="Yang S.P."/>
            <person name="Yorke J.A."/>
            <person name="Yoshida K."/>
            <person name="Zdobnov E."/>
            <person name="Zhang P."/>
            <person name="Zhang Y."/>
            <person name="Zimin A.V."/>
            <person name="Baldwin J."/>
            <person name="Abdouelleil A."/>
            <person name="Abdulkadir J."/>
            <person name="Abebe A."/>
            <person name="Abera B."/>
            <person name="Abreu J."/>
            <person name="Acer S.C."/>
            <person name="Aftuck L."/>
            <person name="Alexander A."/>
            <person name="An P."/>
            <person name="Anderson E."/>
            <person name="Anderson S."/>
            <person name="Arachi H."/>
            <person name="Azer M."/>
            <person name="Bachantsang P."/>
            <person name="Barry A."/>
            <person name="Bayul T."/>
            <person name="Berlin A."/>
            <person name="Bessette D."/>
            <person name="Bloom T."/>
            <person name="Blye J."/>
            <person name="Boguslavskiy L."/>
            <person name="Bonnet C."/>
            <person name="Boukhgalter B."/>
            <person name="Bourzgui I."/>
            <person name="Brown A."/>
            <person name="Cahill P."/>
            <person name="Channer S."/>
            <person name="Cheshatsang Y."/>
            <person name="Chuda L."/>
            <person name="Citroen M."/>
            <person name="Collymore A."/>
            <person name="Cooke P."/>
            <person name="Costello M."/>
            <person name="D'Aco K."/>
            <person name="Daza R."/>
            <person name="De Haan G."/>
            <person name="DeGray S."/>
            <person name="DeMaso C."/>
            <person name="Dhargay N."/>
            <person name="Dooley K."/>
            <person name="Dooley E."/>
            <person name="Doricent M."/>
            <person name="Dorje P."/>
            <person name="Dorjee K."/>
            <person name="Dupes A."/>
            <person name="Elong R."/>
            <person name="Falk J."/>
            <person name="Farina A."/>
            <person name="Faro S."/>
            <person name="Ferguson D."/>
            <person name="Fisher S."/>
            <person name="Foley C.D."/>
            <person name="Franke A."/>
            <person name="Friedrich D."/>
            <person name="Gadbois L."/>
            <person name="Gearin G."/>
            <person name="Gearin C.R."/>
            <person name="Giannoukos G."/>
            <person name="Goode T."/>
            <person name="Graham J."/>
            <person name="Grandbois E."/>
            <person name="Grewal S."/>
            <person name="Gyaltsen K."/>
            <person name="Hafez N."/>
            <person name="Hagos B."/>
            <person name="Hall J."/>
            <person name="Henson C."/>
            <person name="Hollinger A."/>
            <person name="Honan T."/>
            <person name="Huard M.D."/>
            <person name="Hughes L."/>
            <person name="Hurhula B."/>
            <person name="Husby M.E."/>
            <person name="Kamat A."/>
            <person name="Kanga B."/>
            <person name="Kashin S."/>
            <person name="Khazanovich D."/>
            <person name="Kisner P."/>
            <person name="Lance K."/>
            <person name="Lara M."/>
            <person name="Lee W."/>
            <person name="Lennon N."/>
            <person name="Letendre F."/>
            <person name="LeVine R."/>
            <person name="Lipovsky A."/>
            <person name="Liu X."/>
            <person name="Liu J."/>
            <person name="Liu S."/>
            <person name="Lokyitsang T."/>
            <person name="Lokyitsang Y."/>
            <person name="Lubonja R."/>
            <person name="Lui A."/>
            <person name="MacDonald P."/>
            <person name="Magnisalis V."/>
            <person name="Maru K."/>
            <person name="Matthews C."/>
            <person name="McCusker W."/>
            <person name="McDonough S."/>
            <person name="Mehta T."/>
            <person name="Meldrim J."/>
            <person name="Meneus L."/>
            <person name="Mihai O."/>
            <person name="Mihalev A."/>
            <person name="Mihova T."/>
            <person name="Mittelman R."/>
            <person name="Mlenga V."/>
            <person name="Montmayeur A."/>
            <person name="Mulrain L."/>
            <person name="Navidi A."/>
            <person name="Naylor J."/>
            <person name="Negash T."/>
            <person name="Nguyen T."/>
            <person name="Nguyen N."/>
            <person name="Nicol R."/>
            <person name="Norbu C."/>
            <person name="Norbu N."/>
            <person name="Novod N."/>
            <person name="O'Neill B."/>
            <person name="Osman S."/>
            <person name="Markiewicz E."/>
            <person name="Oyono O.L."/>
            <person name="Patti C."/>
            <person name="Phunkhang P."/>
            <person name="Pierre F."/>
            <person name="Priest M."/>
            <person name="Raghuraman S."/>
            <person name="Rege F."/>
            <person name="Reyes R."/>
            <person name="Rise C."/>
            <person name="Rogov P."/>
            <person name="Ross K."/>
            <person name="Ryan E."/>
            <person name="Settipalli S."/>
            <person name="Shea T."/>
            <person name="Sherpa N."/>
            <person name="Shi L."/>
            <person name="Shih D."/>
            <person name="Sparrow T."/>
            <person name="Spaulding J."/>
            <person name="Stalker J."/>
            <person name="Stange-Thomann N."/>
            <person name="Stavropoulos S."/>
            <person name="Stone C."/>
            <person name="Strader C."/>
            <person name="Tesfaye S."/>
            <person name="Thomson T."/>
            <person name="Thoulutsang Y."/>
            <person name="Thoulutsang D."/>
            <person name="Topham K."/>
            <person name="Topping I."/>
            <person name="Tsamla T."/>
            <person name="Vassiliev H."/>
            <person name="Vo A."/>
            <person name="Wangchuk T."/>
            <person name="Wangdi T."/>
            <person name="Weiand M."/>
            <person name="Wilkinson J."/>
            <person name="Wilson A."/>
            <person name="Yadav S."/>
            <person name="Young G."/>
            <person name="Yu Q."/>
            <person name="Zembek L."/>
            <person name="Zhong D."/>
            <person name="Zimmer A."/>
            <person name="Zwirko Z."/>
            <person name="Jaffe D.B."/>
            <person name="Alvarez P."/>
            <person name="Brockman W."/>
            <person name="Butler J."/>
            <person name="Chin C."/>
            <person name="Gnerre S."/>
            <person name="Grabherr M."/>
            <person name="Kleber M."/>
            <person name="Mauceli E."/>
            <person name="MacCallum I."/>
        </authorList>
    </citation>
    <scope>NUCLEOTIDE SEQUENCE [LARGE SCALE GENOMIC DNA]</scope>
    <source>
        <strain evidence="19">Tucson 14024-0371.13</strain>
    </source>
</reference>
<evidence type="ECO:0000256" key="11">
    <source>
        <dbReference type="ARBA" id="ARBA00048701"/>
    </source>
</evidence>
<evidence type="ECO:0000256" key="6">
    <source>
        <dbReference type="ARBA" id="ARBA00023136"/>
    </source>
</evidence>